<dbReference type="Pfam" id="PF09360">
    <property type="entry name" value="zf-CDGSH"/>
    <property type="match status" value="1"/>
</dbReference>
<dbReference type="InterPro" id="IPR042216">
    <property type="entry name" value="MitoNEET_CISD"/>
</dbReference>
<keyword evidence="3" id="KW-0408">Iron</keyword>
<keyword evidence="4" id="KW-0411">Iron-sulfur</keyword>
<proteinExistence type="predicted"/>
<sequence>MRVSGSTDDPAGPPLPAPGEEGRLPEVRQVEPGVRLLLCRCGHSPRLPDCPLDCRQGLAFQAERPRILLLCRCGRSRRLPWCDGSHAPEAVGFKARWRRFWAGR</sequence>
<dbReference type="GO" id="GO:0051537">
    <property type="term" value="F:2 iron, 2 sulfur cluster binding"/>
    <property type="evidence" value="ECO:0007669"/>
    <property type="project" value="UniProtKB-KW"/>
</dbReference>
<dbReference type="GO" id="GO:0005737">
    <property type="term" value="C:cytoplasm"/>
    <property type="evidence" value="ECO:0007669"/>
    <property type="project" value="UniProtKB-ARBA"/>
</dbReference>
<feature type="domain" description="Iron-binding zinc finger CDGSH type" evidence="6">
    <location>
        <begin position="57"/>
        <end position="92"/>
    </location>
</feature>
<dbReference type="AlphaFoldDB" id="A0A7X3H9J0"/>
<evidence type="ECO:0000313" key="8">
    <source>
        <dbReference type="Proteomes" id="UP000461288"/>
    </source>
</evidence>
<accession>A0A7X3H9J0</accession>
<dbReference type="EMBL" id="WTFN01000025">
    <property type="protein sequence ID" value="MWK56746.1"/>
    <property type="molecule type" value="Genomic_DNA"/>
</dbReference>
<dbReference type="GO" id="GO:0046872">
    <property type="term" value="F:metal ion binding"/>
    <property type="evidence" value="ECO:0007669"/>
    <property type="project" value="UniProtKB-KW"/>
</dbReference>
<dbReference type="Proteomes" id="UP000461288">
    <property type="component" value="Unassembled WGS sequence"/>
</dbReference>
<keyword evidence="1" id="KW-0001">2Fe-2S</keyword>
<reference evidence="7 8" key="1">
    <citation type="submission" date="2019-12" db="EMBL/GenBank/DDBJ databases">
        <title>Draft genome sequence of Pseudomonas otitidis recovered from a chicken carcass.</title>
        <authorList>
            <person name="Vieira T.R."/>
            <person name="Oliviera E.F.C."/>
            <person name="Silva N.M.V."/>
            <person name="Sambrano G.E."/>
            <person name="Cibulski S.P."/>
            <person name="Cardoso M.R.I."/>
        </authorList>
    </citation>
    <scope>NUCLEOTIDE SEQUENCE [LARGE SCALE GENOMIC DNA]</scope>
    <source>
        <strain evidence="7 8">25_K</strain>
    </source>
</reference>
<feature type="region of interest" description="Disordered" evidence="5">
    <location>
        <begin position="1"/>
        <end position="24"/>
    </location>
</feature>
<name>A0A7X3H9J0_9GAMM</name>
<dbReference type="RefSeq" id="WP_160480928.1">
    <property type="nucleotide sequence ID" value="NZ_WTFN01000025.1"/>
</dbReference>
<evidence type="ECO:0000256" key="4">
    <source>
        <dbReference type="ARBA" id="ARBA00023014"/>
    </source>
</evidence>
<protein>
    <submittedName>
        <fullName evidence="7">CDGSH iron-sulfur domain-containing protein</fullName>
    </submittedName>
</protein>
<keyword evidence="2" id="KW-0479">Metal-binding</keyword>
<comment type="caution">
    <text evidence="7">The sequence shown here is derived from an EMBL/GenBank/DDBJ whole genome shotgun (WGS) entry which is preliminary data.</text>
</comment>
<evidence type="ECO:0000256" key="2">
    <source>
        <dbReference type="ARBA" id="ARBA00022723"/>
    </source>
</evidence>
<evidence type="ECO:0000256" key="1">
    <source>
        <dbReference type="ARBA" id="ARBA00022714"/>
    </source>
</evidence>
<evidence type="ECO:0000313" key="7">
    <source>
        <dbReference type="EMBL" id="MWK56746.1"/>
    </source>
</evidence>
<dbReference type="Gene3D" id="3.40.5.90">
    <property type="entry name" value="CDGSH iron-sulfur domain, mitoNEET-type"/>
    <property type="match status" value="1"/>
</dbReference>
<dbReference type="InterPro" id="IPR018967">
    <property type="entry name" value="FeS-contain_CDGSH-typ"/>
</dbReference>
<gene>
    <name evidence="7" type="ORF">GO594_12225</name>
</gene>
<evidence type="ECO:0000256" key="5">
    <source>
        <dbReference type="SAM" id="MobiDB-lite"/>
    </source>
</evidence>
<dbReference type="SMART" id="SM00704">
    <property type="entry name" value="ZnF_CDGSH"/>
    <property type="match status" value="1"/>
</dbReference>
<evidence type="ECO:0000256" key="3">
    <source>
        <dbReference type="ARBA" id="ARBA00023004"/>
    </source>
</evidence>
<evidence type="ECO:0000259" key="6">
    <source>
        <dbReference type="SMART" id="SM00704"/>
    </source>
</evidence>
<organism evidence="7 8">
    <name type="scientific">Metapseudomonas otitidis</name>
    <dbReference type="NCBI Taxonomy" id="319939"/>
    <lineage>
        <taxon>Bacteria</taxon>
        <taxon>Pseudomonadati</taxon>
        <taxon>Pseudomonadota</taxon>
        <taxon>Gammaproteobacteria</taxon>
        <taxon>Pseudomonadales</taxon>
        <taxon>Pseudomonadaceae</taxon>
        <taxon>Metapseudomonas</taxon>
    </lineage>
</organism>